<dbReference type="InterPro" id="IPR021109">
    <property type="entry name" value="Peptidase_aspartic_dom_sf"/>
</dbReference>
<dbReference type="SUPFAM" id="SSF50630">
    <property type="entry name" value="Acid proteases"/>
    <property type="match status" value="1"/>
</dbReference>
<evidence type="ECO:0000313" key="6">
    <source>
        <dbReference type="Proteomes" id="UP000636709"/>
    </source>
</evidence>
<dbReference type="InterPro" id="IPR032861">
    <property type="entry name" value="TAXi_N"/>
</dbReference>
<organism evidence="5 6">
    <name type="scientific">Digitaria exilis</name>
    <dbReference type="NCBI Taxonomy" id="1010633"/>
    <lineage>
        <taxon>Eukaryota</taxon>
        <taxon>Viridiplantae</taxon>
        <taxon>Streptophyta</taxon>
        <taxon>Embryophyta</taxon>
        <taxon>Tracheophyta</taxon>
        <taxon>Spermatophyta</taxon>
        <taxon>Magnoliopsida</taxon>
        <taxon>Liliopsida</taxon>
        <taxon>Poales</taxon>
        <taxon>Poaceae</taxon>
        <taxon>PACMAD clade</taxon>
        <taxon>Panicoideae</taxon>
        <taxon>Panicodae</taxon>
        <taxon>Paniceae</taxon>
        <taxon>Anthephorinae</taxon>
        <taxon>Digitaria</taxon>
    </lineage>
</organism>
<comment type="similarity">
    <text evidence="1">Belongs to the peptidase A1 family.</text>
</comment>
<dbReference type="PANTHER" id="PTHR47967:SF117">
    <property type="entry name" value="PEPTIDASE A1 DOMAIN-CONTAINING PROTEIN"/>
    <property type="match status" value="1"/>
</dbReference>
<dbReference type="Proteomes" id="UP000636709">
    <property type="component" value="Unassembled WGS sequence"/>
</dbReference>
<dbReference type="InterPro" id="IPR051708">
    <property type="entry name" value="Plant_Aspart_Prot_A1"/>
</dbReference>
<dbReference type="InterPro" id="IPR032799">
    <property type="entry name" value="TAXi_C"/>
</dbReference>
<dbReference type="GO" id="GO:0006508">
    <property type="term" value="P:proteolysis"/>
    <property type="evidence" value="ECO:0007669"/>
    <property type="project" value="UniProtKB-KW"/>
</dbReference>
<keyword evidence="2" id="KW-0645">Protease</keyword>
<dbReference type="GO" id="GO:0005576">
    <property type="term" value="C:extracellular region"/>
    <property type="evidence" value="ECO:0007669"/>
    <property type="project" value="TreeGrafter"/>
</dbReference>
<evidence type="ECO:0000256" key="3">
    <source>
        <dbReference type="ARBA" id="ARBA00022801"/>
    </source>
</evidence>
<dbReference type="EMBL" id="JACEFO010002708">
    <property type="protein sequence ID" value="KAF8650847.1"/>
    <property type="molecule type" value="Genomic_DNA"/>
</dbReference>
<evidence type="ECO:0000313" key="5">
    <source>
        <dbReference type="EMBL" id="KAF8650847.1"/>
    </source>
</evidence>
<dbReference type="PANTHER" id="PTHR47967">
    <property type="entry name" value="OS07G0603500 PROTEIN-RELATED"/>
    <property type="match status" value="1"/>
</dbReference>
<dbReference type="InterPro" id="IPR033121">
    <property type="entry name" value="PEPTIDASE_A1"/>
</dbReference>
<evidence type="ECO:0000256" key="1">
    <source>
        <dbReference type="ARBA" id="ARBA00007447"/>
    </source>
</evidence>
<comment type="caution">
    <text evidence="5">The sequence shown here is derived from an EMBL/GenBank/DDBJ whole genome shotgun (WGS) entry which is preliminary data.</text>
</comment>
<sequence>MVSTMSSLTWLQCKPCSPMVPQRHPLFNPNKSPTYHAIKSVSLKCLPPFRPAQELDKCAFHLVGQEGVWASGFVSTDHFRISSGAFQPDYLFGCAHITRTFNNGGNAAGVLGVGRGPMSLVTRAAAQGLTNFSYGLSHETSHRSFLQFGADVPHKPGRYRTTRILPPHDVHDSAYHVRFIGVSLGERRLDGVLPEMFARRSDGQGGCIVDLGTPMTTMVEEAYHAIEEAMWTDLKCHGAERVEQAGYGLCVLATEAIKGHLPSLSLHFAEEEATLVVSPEQLFVVIDDKKSRQVLCLAMTPGRRTIIGALQQVDTWFVFDLKEDKLSFWPESCHQESV</sequence>
<dbReference type="PROSITE" id="PS51767">
    <property type="entry name" value="PEPTIDASE_A1"/>
    <property type="match status" value="1"/>
</dbReference>
<reference evidence="5" key="1">
    <citation type="submission" date="2020-07" db="EMBL/GenBank/DDBJ databases">
        <title>Genome sequence and genetic diversity analysis of an under-domesticated orphan crop, white fonio (Digitaria exilis).</title>
        <authorList>
            <person name="Bennetzen J.L."/>
            <person name="Chen S."/>
            <person name="Ma X."/>
            <person name="Wang X."/>
            <person name="Yssel A.E.J."/>
            <person name="Chaluvadi S.R."/>
            <person name="Johnson M."/>
            <person name="Gangashetty P."/>
            <person name="Hamidou F."/>
            <person name="Sanogo M.D."/>
            <person name="Zwaenepoel A."/>
            <person name="Wallace J."/>
            <person name="Van De Peer Y."/>
            <person name="Van Deynze A."/>
        </authorList>
    </citation>
    <scope>NUCLEOTIDE SEQUENCE</scope>
    <source>
        <tissue evidence="5">Leaves</tissue>
    </source>
</reference>
<dbReference type="Gene3D" id="2.40.70.10">
    <property type="entry name" value="Acid Proteases"/>
    <property type="match status" value="2"/>
</dbReference>
<keyword evidence="6" id="KW-1185">Reference proteome</keyword>
<feature type="domain" description="Peptidase A1" evidence="4">
    <location>
        <begin position="1"/>
        <end position="329"/>
    </location>
</feature>
<dbReference type="GO" id="GO:0008233">
    <property type="term" value="F:peptidase activity"/>
    <property type="evidence" value="ECO:0007669"/>
    <property type="project" value="UniProtKB-KW"/>
</dbReference>
<keyword evidence="3" id="KW-0378">Hydrolase</keyword>
<accession>A0A835DV29</accession>
<evidence type="ECO:0000259" key="4">
    <source>
        <dbReference type="PROSITE" id="PS51767"/>
    </source>
</evidence>
<dbReference type="Pfam" id="PF14541">
    <property type="entry name" value="TAXi_C"/>
    <property type="match status" value="1"/>
</dbReference>
<name>A0A835DV29_9POAL</name>
<proteinExistence type="inferred from homology"/>
<dbReference type="Pfam" id="PF14543">
    <property type="entry name" value="TAXi_N"/>
    <property type="match status" value="1"/>
</dbReference>
<gene>
    <name evidence="5" type="ORF">HU200_063755</name>
</gene>
<protein>
    <recommendedName>
        <fullName evidence="4">Peptidase A1 domain-containing protein</fullName>
    </recommendedName>
</protein>
<dbReference type="OrthoDB" id="595454at2759"/>
<dbReference type="AlphaFoldDB" id="A0A835DV29"/>
<evidence type="ECO:0000256" key="2">
    <source>
        <dbReference type="ARBA" id="ARBA00022670"/>
    </source>
</evidence>